<dbReference type="PANTHER" id="PTHR39666:SF1">
    <property type="entry name" value="NUCLEAR PORE COMPLEX NUP2_50_61 DOMAIN-CONTAINING PROTEIN"/>
    <property type="match status" value="1"/>
</dbReference>
<feature type="region of interest" description="Disordered" evidence="1">
    <location>
        <begin position="124"/>
        <end position="145"/>
    </location>
</feature>
<feature type="compositionally biased region" description="Pro residues" evidence="1">
    <location>
        <begin position="127"/>
        <end position="139"/>
    </location>
</feature>
<organism evidence="2 3">
    <name type="scientific">Trypanosoma rangeli</name>
    <dbReference type="NCBI Taxonomy" id="5698"/>
    <lineage>
        <taxon>Eukaryota</taxon>
        <taxon>Discoba</taxon>
        <taxon>Euglenozoa</taxon>
        <taxon>Kinetoplastea</taxon>
        <taxon>Metakinetoplastina</taxon>
        <taxon>Trypanosomatida</taxon>
        <taxon>Trypanosomatidae</taxon>
        <taxon>Trypanosoma</taxon>
        <taxon>Herpetosoma</taxon>
    </lineage>
</organism>
<name>A0A422P045_TRYRA</name>
<dbReference type="Proteomes" id="UP000283634">
    <property type="component" value="Unassembled WGS sequence"/>
</dbReference>
<keyword evidence="3" id="KW-1185">Reference proteome</keyword>
<gene>
    <name evidence="2" type="ORF">TraAM80_01182</name>
</gene>
<evidence type="ECO:0000256" key="1">
    <source>
        <dbReference type="SAM" id="MobiDB-lite"/>
    </source>
</evidence>
<dbReference type="RefSeq" id="XP_029241949.1">
    <property type="nucleotide sequence ID" value="XM_029378235.1"/>
</dbReference>
<dbReference type="PANTHER" id="PTHR39666">
    <property type="entry name" value="RANBP2-TYPE DOMAIN-CONTAINING PROTEIN"/>
    <property type="match status" value="1"/>
</dbReference>
<dbReference type="GeneID" id="40325115"/>
<dbReference type="AlphaFoldDB" id="A0A422P045"/>
<proteinExistence type="predicted"/>
<accession>A0A422P045</accession>
<comment type="caution">
    <text evidence="2">The sequence shown here is derived from an EMBL/GenBank/DDBJ whole genome shotgun (WGS) entry which is preliminary data.</text>
</comment>
<dbReference type="EMBL" id="MKGL01000023">
    <property type="protein sequence ID" value="RNF11055.1"/>
    <property type="molecule type" value="Genomic_DNA"/>
</dbReference>
<evidence type="ECO:0000313" key="2">
    <source>
        <dbReference type="EMBL" id="RNF11055.1"/>
    </source>
</evidence>
<sequence length="417" mass="46585">MPTAEAPCLPAVPASYRDRLVAFFKLHDETKLGHVEALLEKYAGKEERLMSALVKKYASLELQPEIASADPPARDSYEECRAAVVTILQRHDPSRLAQVDRLLLKHKGREDAVLRHLQKKYLTEGVVPPPDAPQPPPSTTPSERDDYSQRLASFFLLYDPEKVPHVDKILRKYRGREEKMLAALVRRFGPEPSSPKKKPSAEAEGAPSVTLVSEAAFAARLRRFFTCYDAIKLQGSHVDELVHNFCEAPEALFDELTQLYGPEPPEAVPQPQLPTEAEVDKLLPVESCVTLATEGSENDLHHTLSGATVPAAVPAENGPRAVDATAFIRFFSAEWCLTEEQQADASRRLDTFFRPIPAGLSPQAAQGPSSAVAFGVTSDRHTWPPLDVSHEELQRWREQKLLLSDRLAWRRRLTSRR</sequence>
<reference evidence="2 3" key="1">
    <citation type="journal article" date="2018" name="BMC Genomics">
        <title>Genomic comparison of Trypanosoma conorhini and Trypanosoma rangeli to Trypanosoma cruzi strains of high and low virulence.</title>
        <authorList>
            <person name="Bradwell K.R."/>
            <person name="Koparde V.N."/>
            <person name="Matveyev A.V."/>
            <person name="Serrano M.G."/>
            <person name="Alves J.M."/>
            <person name="Parikh H."/>
            <person name="Huang B."/>
            <person name="Lee V."/>
            <person name="Espinosa-Alvarez O."/>
            <person name="Ortiz P.A."/>
            <person name="Costa-Martins A.G."/>
            <person name="Teixeira M.M."/>
            <person name="Buck G.A."/>
        </authorList>
    </citation>
    <scope>NUCLEOTIDE SEQUENCE [LARGE SCALE GENOMIC DNA]</scope>
    <source>
        <strain evidence="2 3">AM80</strain>
    </source>
</reference>
<dbReference type="OrthoDB" id="277199at2759"/>
<protein>
    <submittedName>
        <fullName evidence="2">Uncharacterized protein</fullName>
    </submittedName>
</protein>
<dbReference type="OMA" id="QPECAVA"/>
<feature type="region of interest" description="Disordered" evidence="1">
    <location>
        <begin position="186"/>
        <end position="207"/>
    </location>
</feature>
<evidence type="ECO:0000313" key="3">
    <source>
        <dbReference type="Proteomes" id="UP000283634"/>
    </source>
</evidence>